<sequence length="170" mass="18841">MRVTLFIVCGIALLLTTAFHLDYRLNLTHSEPIGLYKLENETPTRGDLASFCLSPENEYLELSLSRTYLGTSLLCPSGQKPLVKELVGTAGDVVTVHSNTIQVNTTYYRLTARTHDSKGRSLPHKLHSAVIPKGKALLLSTHHQDSFDSRYFGLVDAAALHKVTPIFTFN</sequence>
<keyword evidence="5" id="KW-0574">Periplasm</keyword>
<dbReference type="GO" id="GO:0016020">
    <property type="term" value="C:membrane"/>
    <property type="evidence" value="ECO:0007669"/>
    <property type="project" value="InterPro"/>
</dbReference>
<dbReference type="NCBIfam" id="TIGR02771">
    <property type="entry name" value="TraF_Ti"/>
    <property type="match status" value="1"/>
</dbReference>
<dbReference type="InterPro" id="IPR014139">
    <property type="entry name" value="Peptidase_S26C_TraF"/>
</dbReference>
<evidence type="ECO:0000313" key="9">
    <source>
        <dbReference type="EMBL" id="OBQ46476.1"/>
    </source>
</evidence>
<proteinExistence type="inferred from homology"/>
<protein>
    <recommendedName>
        <fullName evidence="3">Signal peptidase I</fullName>
    </recommendedName>
    <alternativeName>
        <fullName evidence="7">Leader peptidase I</fullName>
    </alternativeName>
</protein>
<dbReference type="AlphaFoldDB" id="A0A1B7XAW1"/>
<keyword evidence="6" id="KW-0184">Conjugation</keyword>
<keyword evidence="4" id="KW-0732">Signal</keyword>
<evidence type="ECO:0000256" key="4">
    <source>
        <dbReference type="ARBA" id="ARBA00022729"/>
    </source>
</evidence>
<accession>A0A1B7XAW1</accession>
<comment type="caution">
    <text evidence="9">The sequence shown here is derived from an EMBL/GenBank/DDBJ whole genome shotgun (WGS) entry which is preliminary data.</text>
</comment>
<keyword evidence="10" id="KW-1185">Reference proteome</keyword>
<evidence type="ECO:0000313" key="10">
    <source>
        <dbReference type="Proteomes" id="UP000091979"/>
    </source>
</evidence>
<evidence type="ECO:0000256" key="1">
    <source>
        <dbReference type="ARBA" id="ARBA00004418"/>
    </source>
</evidence>
<evidence type="ECO:0000256" key="6">
    <source>
        <dbReference type="ARBA" id="ARBA00022971"/>
    </source>
</evidence>
<dbReference type="Gene3D" id="2.10.109.10">
    <property type="entry name" value="Umud Fragment, subunit A"/>
    <property type="match status" value="1"/>
</dbReference>
<dbReference type="GO" id="GO:0042597">
    <property type="term" value="C:periplasmic space"/>
    <property type="evidence" value="ECO:0007669"/>
    <property type="project" value="UniProtKB-SubCell"/>
</dbReference>
<evidence type="ECO:0000259" key="8">
    <source>
        <dbReference type="Pfam" id="PF10502"/>
    </source>
</evidence>
<evidence type="ECO:0000256" key="3">
    <source>
        <dbReference type="ARBA" id="ARBA00019232"/>
    </source>
</evidence>
<feature type="domain" description="Peptidase S26" evidence="8">
    <location>
        <begin position="4"/>
        <end position="160"/>
    </location>
</feature>
<dbReference type="Proteomes" id="UP000091979">
    <property type="component" value="Unassembled WGS sequence"/>
</dbReference>
<comment type="similarity">
    <text evidence="2">Belongs to the peptidase S26C family.</text>
</comment>
<dbReference type="EMBL" id="JXMS01000023">
    <property type="protein sequence ID" value="OBQ46476.1"/>
    <property type="molecule type" value="Genomic_DNA"/>
</dbReference>
<dbReference type="SUPFAM" id="SSF51306">
    <property type="entry name" value="LexA/Signal peptidase"/>
    <property type="match status" value="1"/>
</dbReference>
<evidence type="ECO:0000256" key="2">
    <source>
        <dbReference type="ARBA" id="ARBA00005849"/>
    </source>
</evidence>
<name>A0A1B7XAW1_9BACT</name>
<dbReference type="RefSeq" id="WP_066856642.1">
    <property type="nucleotide sequence ID" value="NZ_JXMS01000023.1"/>
</dbReference>
<reference evidence="9 10" key="1">
    <citation type="submission" date="2015-01" db="EMBL/GenBank/DDBJ databases">
        <title>Desulfovibrio sp. JC271 draft genome sequence.</title>
        <authorList>
            <person name="Shivani Y."/>
            <person name="Subhash Y."/>
            <person name="Sasikala C."/>
            <person name="Ramana C.V."/>
        </authorList>
    </citation>
    <scope>NUCLEOTIDE SEQUENCE [LARGE SCALE GENOMIC DNA]</scope>
    <source>
        <strain evidence="9 10">JC271</strain>
    </source>
</reference>
<dbReference type="PATRIC" id="fig|1560234.3.peg.1556"/>
<evidence type="ECO:0000256" key="7">
    <source>
        <dbReference type="ARBA" id="ARBA00029906"/>
    </source>
</evidence>
<dbReference type="GO" id="GO:0006465">
    <property type="term" value="P:signal peptide processing"/>
    <property type="evidence" value="ECO:0007669"/>
    <property type="project" value="InterPro"/>
</dbReference>
<dbReference type="OrthoDB" id="5360818at2"/>
<dbReference type="STRING" id="1560234.SP90_12300"/>
<dbReference type="InterPro" id="IPR000223">
    <property type="entry name" value="Pept_S26A_signal_pept_1"/>
</dbReference>
<dbReference type="PRINTS" id="PR00727">
    <property type="entry name" value="LEADERPTASE"/>
</dbReference>
<dbReference type="GO" id="GO:0004252">
    <property type="term" value="F:serine-type endopeptidase activity"/>
    <property type="evidence" value="ECO:0007669"/>
    <property type="project" value="InterPro"/>
</dbReference>
<gene>
    <name evidence="9" type="ORF">SP90_12300</name>
</gene>
<dbReference type="Pfam" id="PF10502">
    <property type="entry name" value="Peptidase_S26"/>
    <property type="match status" value="1"/>
</dbReference>
<dbReference type="InterPro" id="IPR036286">
    <property type="entry name" value="LexA/Signal_pep-like_sf"/>
</dbReference>
<organism evidence="9 10">
    <name type="scientific">Halodesulfovibrio spirochaetisodalis</name>
    <dbReference type="NCBI Taxonomy" id="1560234"/>
    <lineage>
        <taxon>Bacteria</taxon>
        <taxon>Pseudomonadati</taxon>
        <taxon>Thermodesulfobacteriota</taxon>
        <taxon>Desulfovibrionia</taxon>
        <taxon>Desulfovibrionales</taxon>
        <taxon>Desulfovibrionaceae</taxon>
        <taxon>Halodesulfovibrio</taxon>
    </lineage>
</organism>
<comment type="subcellular location">
    <subcellularLocation>
        <location evidence="1">Periplasm</location>
    </subcellularLocation>
</comment>
<evidence type="ECO:0000256" key="5">
    <source>
        <dbReference type="ARBA" id="ARBA00022764"/>
    </source>
</evidence>
<dbReference type="InterPro" id="IPR019533">
    <property type="entry name" value="Peptidase_S26"/>
</dbReference>